<name>A0A2X1BYN7_BREVE</name>
<dbReference type="Proteomes" id="UP000251186">
    <property type="component" value="Unassembled WGS sequence"/>
</dbReference>
<gene>
    <name evidence="1" type="ORF">NCTC11166_03307</name>
</gene>
<dbReference type="AlphaFoldDB" id="A0A2X1BYN7"/>
<dbReference type="EMBL" id="UAQP01000014">
    <property type="protein sequence ID" value="SPU55904.1"/>
    <property type="molecule type" value="Genomic_DNA"/>
</dbReference>
<accession>A0A2X1BYN7</accession>
<proteinExistence type="predicted"/>
<evidence type="ECO:0000313" key="2">
    <source>
        <dbReference type="Proteomes" id="UP000251186"/>
    </source>
</evidence>
<reference evidence="1 2" key="1">
    <citation type="submission" date="2018-06" db="EMBL/GenBank/DDBJ databases">
        <authorList>
            <consortium name="Pathogen Informatics"/>
            <person name="Doyle S."/>
        </authorList>
    </citation>
    <scope>NUCLEOTIDE SEQUENCE [LARGE SCALE GENOMIC DNA]</scope>
    <source>
        <strain evidence="1 2">NCTC11166</strain>
    </source>
</reference>
<organism evidence="1 2">
    <name type="scientific">Brevundimonas vesicularis</name>
    <name type="common">Pseudomonas vesicularis</name>
    <dbReference type="NCBI Taxonomy" id="41276"/>
    <lineage>
        <taxon>Bacteria</taxon>
        <taxon>Pseudomonadati</taxon>
        <taxon>Pseudomonadota</taxon>
        <taxon>Alphaproteobacteria</taxon>
        <taxon>Caulobacterales</taxon>
        <taxon>Caulobacteraceae</taxon>
        <taxon>Brevundimonas</taxon>
    </lineage>
</organism>
<dbReference type="RefSeq" id="WP_112863734.1">
    <property type="nucleotide sequence ID" value="NZ_UAQP01000014.1"/>
</dbReference>
<protein>
    <submittedName>
        <fullName evidence="1">Uncharacterized protein</fullName>
    </submittedName>
</protein>
<evidence type="ECO:0000313" key="1">
    <source>
        <dbReference type="EMBL" id="SPU55904.1"/>
    </source>
</evidence>
<sequence>MSDTVELPILDFPRLSLNEGVDTSRPIPILIKVAKEGETPNVFYAPNAERFSVDLKGAEYLERAAAERLPEARERAANVRAAKALIAAPTLTPEEWAASGEWAKWVCDGEETYAGSVEELVENLIDMGSAPPSYCYVTTAKGFDFDLEDAIENYLMDEHHEDAECRDLPKLIDFFNEWKKTETVTTYWPGSTVVVIDASRFADEIAAAKTLVAEAEAA</sequence>